<reference evidence="18" key="1">
    <citation type="submission" date="2018-02" db="EMBL/GenBank/DDBJ databases">
        <authorList>
            <person name="Hausmann B."/>
        </authorList>
    </citation>
    <scope>NUCLEOTIDE SEQUENCE [LARGE SCALE GENOMIC DNA]</scope>
    <source>
        <strain evidence="18">Peat soil MAG SbA1</strain>
    </source>
</reference>
<dbReference type="GO" id="GO:0008270">
    <property type="term" value="F:zinc ion binding"/>
    <property type="evidence" value="ECO:0007669"/>
    <property type="project" value="UniProtKB-KW"/>
</dbReference>
<comment type="cofactor">
    <cofactor evidence="1">
        <name>Zn(2+)</name>
        <dbReference type="ChEBI" id="CHEBI:29105"/>
    </cofactor>
</comment>
<dbReference type="SMART" id="SM01232">
    <property type="entry name" value="H2TH"/>
    <property type="match status" value="1"/>
</dbReference>
<protein>
    <recommendedName>
        <fullName evidence="3">DNA-(apurinic or apyrimidinic site) lyase</fullName>
        <ecNumber evidence="3">4.2.99.18</ecNumber>
    </recommendedName>
</protein>
<dbReference type="SUPFAM" id="SSF46946">
    <property type="entry name" value="S13-like H2TH domain"/>
    <property type="match status" value="1"/>
</dbReference>
<evidence type="ECO:0000256" key="9">
    <source>
        <dbReference type="ARBA" id="ARBA00023125"/>
    </source>
</evidence>
<evidence type="ECO:0000256" key="15">
    <source>
        <dbReference type="PROSITE-ProRule" id="PRU00391"/>
    </source>
</evidence>
<evidence type="ECO:0000256" key="7">
    <source>
        <dbReference type="ARBA" id="ARBA00022801"/>
    </source>
</evidence>
<dbReference type="InterPro" id="IPR010663">
    <property type="entry name" value="Znf_FPG/IleRS"/>
</dbReference>
<keyword evidence="10" id="KW-0234">DNA repair</keyword>
<keyword evidence="13 17" id="KW-0326">Glycosidase</keyword>
<evidence type="ECO:0000256" key="8">
    <source>
        <dbReference type="ARBA" id="ARBA00022833"/>
    </source>
</evidence>
<evidence type="ECO:0000313" key="17">
    <source>
        <dbReference type="EMBL" id="SPF37859.1"/>
    </source>
</evidence>
<evidence type="ECO:0000256" key="10">
    <source>
        <dbReference type="ARBA" id="ARBA00023204"/>
    </source>
</evidence>
<keyword evidence="7 17" id="KW-0378">Hydrolase</keyword>
<keyword evidence="8" id="KW-0862">Zinc</keyword>
<sequence>MELARFVSLFRGRKTPIKSALLNQKLLSGVGNIYADESLFRALVRPRRRAASMTRDQLGRLYQAVQEVLKEAIALGGSSISDYVDSDGEEGFFQLQHRVYGREGEPCLVCKAPVKRVVIAGRSAHYCPKCQK</sequence>
<dbReference type="InterPro" id="IPR015886">
    <property type="entry name" value="H2TH_FPG"/>
</dbReference>
<comment type="catalytic activity">
    <reaction evidence="14">
        <text>2'-deoxyribonucleotide-(2'-deoxyribose 5'-phosphate)-2'-deoxyribonucleotide-DNA = a 3'-end 2'-deoxyribonucleotide-(2,3-dehydro-2,3-deoxyribose 5'-phosphate)-DNA + a 5'-end 5'-phospho-2'-deoxyribonucleoside-DNA + H(+)</text>
        <dbReference type="Rhea" id="RHEA:66592"/>
        <dbReference type="Rhea" id="RHEA-COMP:13180"/>
        <dbReference type="Rhea" id="RHEA-COMP:16897"/>
        <dbReference type="Rhea" id="RHEA-COMP:17067"/>
        <dbReference type="ChEBI" id="CHEBI:15378"/>
        <dbReference type="ChEBI" id="CHEBI:136412"/>
        <dbReference type="ChEBI" id="CHEBI:157695"/>
        <dbReference type="ChEBI" id="CHEBI:167181"/>
        <dbReference type="EC" id="4.2.99.18"/>
    </reaction>
</comment>
<dbReference type="GO" id="GO:0003684">
    <property type="term" value="F:damaged DNA binding"/>
    <property type="evidence" value="ECO:0007669"/>
    <property type="project" value="InterPro"/>
</dbReference>
<dbReference type="EC" id="4.2.99.18" evidence="3"/>
<name>A0A2U3KDY7_9BACT</name>
<evidence type="ECO:0000256" key="2">
    <source>
        <dbReference type="ARBA" id="ARBA00009409"/>
    </source>
</evidence>
<evidence type="ECO:0000256" key="6">
    <source>
        <dbReference type="ARBA" id="ARBA00022771"/>
    </source>
</evidence>
<accession>A0A2U3KDY7</accession>
<evidence type="ECO:0000256" key="12">
    <source>
        <dbReference type="ARBA" id="ARBA00023268"/>
    </source>
</evidence>
<dbReference type="InterPro" id="IPR015887">
    <property type="entry name" value="DNA_glyclase_Znf_dom_DNA_BS"/>
</dbReference>
<dbReference type="FunFam" id="1.10.8.50:FF:000003">
    <property type="entry name" value="Formamidopyrimidine-DNA glycosylase"/>
    <property type="match status" value="1"/>
</dbReference>
<evidence type="ECO:0000256" key="5">
    <source>
        <dbReference type="ARBA" id="ARBA00022763"/>
    </source>
</evidence>
<dbReference type="InterPro" id="IPR000214">
    <property type="entry name" value="Znf_DNA_glyclase/AP_lyase"/>
</dbReference>
<comment type="similarity">
    <text evidence="2">Belongs to the FPG family.</text>
</comment>
<dbReference type="SUPFAM" id="SSF57716">
    <property type="entry name" value="Glucocorticoid receptor-like (DNA-binding domain)"/>
    <property type="match status" value="1"/>
</dbReference>
<dbReference type="Proteomes" id="UP000238701">
    <property type="component" value="Unassembled WGS sequence"/>
</dbReference>
<keyword evidence="5" id="KW-0227">DNA damage</keyword>
<gene>
    <name evidence="17" type="ORF">SBA1_1890001</name>
</gene>
<dbReference type="PROSITE" id="PS01242">
    <property type="entry name" value="ZF_FPG_1"/>
    <property type="match status" value="1"/>
</dbReference>
<dbReference type="GO" id="GO:0006284">
    <property type="term" value="P:base-excision repair"/>
    <property type="evidence" value="ECO:0007669"/>
    <property type="project" value="InterPro"/>
</dbReference>
<dbReference type="PANTHER" id="PTHR22993:SF9">
    <property type="entry name" value="FORMAMIDOPYRIMIDINE-DNA GLYCOSYLASE"/>
    <property type="match status" value="1"/>
</dbReference>
<keyword evidence="6 15" id="KW-0863">Zinc-finger</keyword>
<dbReference type="GO" id="GO:0140078">
    <property type="term" value="F:class I DNA-(apurinic or apyrimidinic site) endonuclease activity"/>
    <property type="evidence" value="ECO:0007669"/>
    <property type="project" value="UniProtKB-EC"/>
</dbReference>
<proteinExistence type="inferred from homology"/>
<evidence type="ECO:0000256" key="3">
    <source>
        <dbReference type="ARBA" id="ARBA00012720"/>
    </source>
</evidence>
<evidence type="ECO:0000313" key="18">
    <source>
        <dbReference type="Proteomes" id="UP000238701"/>
    </source>
</evidence>
<dbReference type="Gene3D" id="1.10.8.50">
    <property type="match status" value="1"/>
</dbReference>
<dbReference type="GO" id="GO:0034039">
    <property type="term" value="F:8-oxo-7,8-dihydroguanine DNA N-glycosylase activity"/>
    <property type="evidence" value="ECO:0007669"/>
    <property type="project" value="TreeGrafter"/>
</dbReference>
<dbReference type="AlphaFoldDB" id="A0A2U3KDY7"/>
<keyword evidence="11 17" id="KW-0456">Lyase</keyword>
<dbReference type="Pfam" id="PF06827">
    <property type="entry name" value="zf-FPG_IleRS"/>
    <property type="match status" value="1"/>
</dbReference>
<organism evidence="17 18">
    <name type="scientific">Candidatus Sulfotelmatobacter kueseliae</name>
    <dbReference type="NCBI Taxonomy" id="2042962"/>
    <lineage>
        <taxon>Bacteria</taxon>
        <taxon>Pseudomonadati</taxon>
        <taxon>Acidobacteriota</taxon>
        <taxon>Terriglobia</taxon>
        <taxon>Terriglobales</taxon>
        <taxon>Candidatus Korobacteraceae</taxon>
        <taxon>Candidatus Sulfotelmatobacter</taxon>
    </lineage>
</organism>
<evidence type="ECO:0000256" key="11">
    <source>
        <dbReference type="ARBA" id="ARBA00023239"/>
    </source>
</evidence>
<dbReference type="PROSITE" id="PS51066">
    <property type="entry name" value="ZF_FPG_2"/>
    <property type="match status" value="1"/>
</dbReference>
<evidence type="ECO:0000256" key="14">
    <source>
        <dbReference type="ARBA" id="ARBA00044632"/>
    </source>
</evidence>
<dbReference type="EMBL" id="OMOD01000100">
    <property type="protein sequence ID" value="SPF37859.1"/>
    <property type="molecule type" value="Genomic_DNA"/>
</dbReference>
<evidence type="ECO:0000256" key="4">
    <source>
        <dbReference type="ARBA" id="ARBA00022723"/>
    </source>
</evidence>
<keyword evidence="12" id="KW-0511">Multifunctional enzyme</keyword>
<dbReference type="PANTHER" id="PTHR22993">
    <property type="entry name" value="FORMAMIDOPYRIMIDINE-DNA GLYCOSYLASE"/>
    <property type="match status" value="1"/>
</dbReference>
<evidence type="ECO:0000256" key="1">
    <source>
        <dbReference type="ARBA" id="ARBA00001947"/>
    </source>
</evidence>
<dbReference type="InterPro" id="IPR010979">
    <property type="entry name" value="Ribosomal_uS13-like_H2TH"/>
</dbReference>
<keyword evidence="9" id="KW-0238">DNA-binding</keyword>
<feature type="domain" description="FPG-type" evidence="16">
    <location>
        <begin position="98"/>
        <end position="132"/>
    </location>
</feature>
<keyword evidence="4" id="KW-0479">Metal-binding</keyword>
<dbReference type="Pfam" id="PF06831">
    <property type="entry name" value="H2TH"/>
    <property type="match status" value="1"/>
</dbReference>
<evidence type="ECO:0000259" key="16">
    <source>
        <dbReference type="PROSITE" id="PS51066"/>
    </source>
</evidence>
<evidence type="ECO:0000256" key="13">
    <source>
        <dbReference type="ARBA" id="ARBA00023295"/>
    </source>
</evidence>